<evidence type="ECO:0000313" key="1">
    <source>
        <dbReference type="EMBL" id="KAH3659692.1"/>
    </source>
</evidence>
<reference evidence="1" key="1">
    <citation type="journal article" date="2021" name="Open Biol.">
        <title>Shared evolutionary footprints suggest mitochondrial oxidative damage underlies multiple complex I losses in fungi.</title>
        <authorList>
            <person name="Schikora-Tamarit M.A."/>
            <person name="Marcet-Houben M."/>
            <person name="Nosek J."/>
            <person name="Gabaldon T."/>
        </authorList>
    </citation>
    <scope>NUCLEOTIDE SEQUENCE</scope>
    <source>
        <strain evidence="1">NCAIM Y.01608</strain>
    </source>
</reference>
<organism evidence="1 2">
    <name type="scientific">Ogataea polymorpha</name>
    <dbReference type="NCBI Taxonomy" id="460523"/>
    <lineage>
        <taxon>Eukaryota</taxon>
        <taxon>Fungi</taxon>
        <taxon>Dikarya</taxon>
        <taxon>Ascomycota</taxon>
        <taxon>Saccharomycotina</taxon>
        <taxon>Pichiomycetes</taxon>
        <taxon>Pichiales</taxon>
        <taxon>Pichiaceae</taxon>
        <taxon>Ogataea</taxon>
    </lineage>
</organism>
<dbReference type="Proteomes" id="UP000788993">
    <property type="component" value="Unassembled WGS sequence"/>
</dbReference>
<dbReference type="EMBL" id="JAEUBD010001504">
    <property type="protein sequence ID" value="KAH3659692.1"/>
    <property type="molecule type" value="Genomic_DNA"/>
</dbReference>
<sequence length="121" mass="13094">MIFQLGPSSLCNRASAGELASFGVGINFAHSSGFLHSGRAPKYNSVSCNVKFPLSIKRSWISIDSALGLVITKVEPMHSRTGNLLIAIESVSKELDEGSELGCTRISRQLLHRTLVLQHNS</sequence>
<protein>
    <submittedName>
        <fullName evidence="1">Uncharacterized protein</fullName>
    </submittedName>
</protein>
<comment type="caution">
    <text evidence="1">The sequence shown here is derived from an EMBL/GenBank/DDBJ whole genome shotgun (WGS) entry which is preliminary data.</text>
</comment>
<proteinExistence type="predicted"/>
<name>A0A9P8NUN8_9ASCO</name>
<keyword evidence="2" id="KW-1185">Reference proteome</keyword>
<evidence type="ECO:0000313" key="2">
    <source>
        <dbReference type="Proteomes" id="UP000788993"/>
    </source>
</evidence>
<dbReference type="AlphaFoldDB" id="A0A9P8NUN8"/>
<accession>A0A9P8NUN8</accession>
<reference evidence="1" key="2">
    <citation type="submission" date="2021-01" db="EMBL/GenBank/DDBJ databases">
        <authorList>
            <person name="Schikora-Tamarit M.A."/>
        </authorList>
    </citation>
    <scope>NUCLEOTIDE SEQUENCE</scope>
    <source>
        <strain evidence="1">NCAIM Y.01608</strain>
    </source>
</reference>
<gene>
    <name evidence="1" type="ORF">OGATHE_005737</name>
</gene>